<keyword evidence="2" id="KW-1185">Reference proteome</keyword>
<dbReference type="AlphaFoldDB" id="W8FA81"/>
<evidence type="ECO:0000313" key="2">
    <source>
        <dbReference type="Proteomes" id="UP000019423"/>
    </source>
</evidence>
<protein>
    <submittedName>
        <fullName evidence="1">Uncharacterized protein</fullName>
    </submittedName>
</protein>
<dbReference type="STRING" id="1227739.Hsw_3941"/>
<dbReference type="EMBL" id="CP007145">
    <property type="protein sequence ID" value="AHJ99536.1"/>
    <property type="molecule type" value="Genomic_DNA"/>
</dbReference>
<dbReference type="HOGENOM" id="CLU_3184639_0_0_10"/>
<name>W8FA81_9BACT</name>
<dbReference type="Proteomes" id="UP000019423">
    <property type="component" value="Chromosome"/>
</dbReference>
<reference evidence="1 2" key="1">
    <citation type="submission" date="2014-01" db="EMBL/GenBank/DDBJ databases">
        <title>Complete genome sequence of ionizing-radiation resistance bacterium Hymenobacter swuensis DY53.</title>
        <authorList>
            <person name="Jung J.-H."/>
            <person name="Jeong S.-W."/>
            <person name="Joe M.-H."/>
            <person name="Cho y.-j."/>
            <person name="Kim M.-K."/>
            <person name="Lim S.-Y."/>
        </authorList>
    </citation>
    <scope>NUCLEOTIDE SEQUENCE [LARGE SCALE GENOMIC DNA]</scope>
    <source>
        <strain evidence="1 2">DY53</strain>
    </source>
</reference>
<dbReference type="KEGG" id="hsw:Hsw_3941"/>
<proteinExistence type="predicted"/>
<sequence>MAFGAFDHNQELNYSKGEHILAKTQGSTVFLFYWIIYGKYFAETTV</sequence>
<organism evidence="1 2">
    <name type="scientific">Hymenobacter swuensis DY53</name>
    <dbReference type="NCBI Taxonomy" id="1227739"/>
    <lineage>
        <taxon>Bacteria</taxon>
        <taxon>Pseudomonadati</taxon>
        <taxon>Bacteroidota</taxon>
        <taxon>Cytophagia</taxon>
        <taxon>Cytophagales</taxon>
        <taxon>Hymenobacteraceae</taxon>
        <taxon>Hymenobacter</taxon>
    </lineage>
</organism>
<accession>W8FA81</accession>
<gene>
    <name evidence="1" type="ORF">Hsw_3941</name>
</gene>
<evidence type="ECO:0000313" key="1">
    <source>
        <dbReference type="EMBL" id="AHJ99536.1"/>
    </source>
</evidence>